<dbReference type="Proteomes" id="UP000489600">
    <property type="component" value="Unassembled WGS sequence"/>
</dbReference>
<evidence type="ECO:0000313" key="2">
    <source>
        <dbReference type="Proteomes" id="UP000489600"/>
    </source>
</evidence>
<keyword evidence="2" id="KW-1185">Reference proteome</keyword>
<dbReference type="EMBL" id="CABITT030000005">
    <property type="protein sequence ID" value="VVB06035.1"/>
    <property type="molecule type" value="Genomic_DNA"/>
</dbReference>
<accession>A0A565BXB2</accession>
<dbReference type="AlphaFoldDB" id="A0A565BXB2"/>
<organism evidence="1 2">
    <name type="scientific">Arabis nemorensis</name>
    <dbReference type="NCBI Taxonomy" id="586526"/>
    <lineage>
        <taxon>Eukaryota</taxon>
        <taxon>Viridiplantae</taxon>
        <taxon>Streptophyta</taxon>
        <taxon>Embryophyta</taxon>
        <taxon>Tracheophyta</taxon>
        <taxon>Spermatophyta</taxon>
        <taxon>Magnoliopsida</taxon>
        <taxon>eudicotyledons</taxon>
        <taxon>Gunneridae</taxon>
        <taxon>Pentapetalae</taxon>
        <taxon>rosids</taxon>
        <taxon>malvids</taxon>
        <taxon>Brassicales</taxon>
        <taxon>Brassicaceae</taxon>
        <taxon>Arabideae</taxon>
        <taxon>Arabis</taxon>
    </lineage>
</organism>
<gene>
    <name evidence="1" type="ORF">ANE_LOCUS16479</name>
</gene>
<evidence type="ECO:0000313" key="1">
    <source>
        <dbReference type="EMBL" id="VVB06035.1"/>
    </source>
</evidence>
<sequence length="92" mass="10791">MTRQRARTLQHKYNQSMRQAIIQADQEMTKEEHYELELQDGPVHYLQVLTRTSMDHEEPTNEPSLKVQDIWPLLSRQAQANVLIISCEEQGS</sequence>
<dbReference type="OrthoDB" id="1114018at2759"/>
<comment type="caution">
    <text evidence="1">The sequence shown here is derived from an EMBL/GenBank/DDBJ whole genome shotgun (WGS) entry which is preliminary data.</text>
</comment>
<name>A0A565BXB2_9BRAS</name>
<reference evidence="1" key="1">
    <citation type="submission" date="2019-07" db="EMBL/GenBank/DDBJ databases">
        <authorList>
            <person name="Dittberner H."/>
        </authorList>
    </citation>
    <scope>NUCLEOTIDE SEQUENCE [LARGE SCALE GENOMIC DNA]</scope>
</reference>
<proteinExistence type="predicted"/>
<protein>
    <submittedName>
        <fullName evidence="1">Uncharacterized protein</fullName>
    </submittedName>
</protein>